<keyword evidence="1" id="KW-1133">Transmembrane helix</keyword>
<feature type="transmembrane region" description="Helical" evidence="1">
    <location>
        <begin position="217"/>
        <end position="241"/>
    </location>
</feature>
<dbReference type="EMBL" id="UINC01030576">
    <property type="protein sequence ID" value="SVB15192.1"/>
    <property type="molecule type" value="Genomic_DNA"/>
</dbReference>
<organism evidence="2">
    <name type="scientific">marine metagenome</name>
    <dbReference type="NCBI Taxonomy" id="408172"/>
    <lineage>
        <taxon>unclassified sequences</taxon>
        <taxon>metagenomes</taxon>
        <taxon>ecological metagenomes</taxon>
    </lineage>
</organism>
<name>A0A382BP64_9ZZZZ</name>
<feature type="transmembrane region" description="Helical" evidence="1">
    <location>
        <begin position="147"/>
        <end position="169"/>
    </location>
</feature>
<proteinExistence type="predicted"/>
<gene>
    <name evidence="2" type="ORF">METZ01_LOCUS168046</name>
</gene>
<feature type="transmembrane region" description="Helical" evidence="1">
    <location>
        <begin position="175"/>
        <end position="196"/>
    </location>
</feature>
<evidence type="ECO:0000256" key="1">
    <source>
        <dbReference type="SAM" id="Phobius"/>
    </source>
</evidence>
<feature type="transmembrane region" description="Helical" evidence="1">
    <location>
        <begin position="64"/>
        <end position="84"/>
    </location>
</feature>
<keyword evidence="1" id="KW-0812">Transmembrane</keyword>
<sequence length="257" mass="29491">MTGYLVRFTEHQLATLRRRIIGTLLVSEALLALLHIIFNWGLIGSIPKNISRLFHVGRERSLPTWFSVSQLTLLALILILIFLLKRYRSVHSRGNWLWFIFAAGALFLSLDESAGIHEKLGSLMKSDFFDDARKGTFLYMLKQFPSYYWALVYVPIVVPIGIFLGVYFWHKLGPARSWAIGGMVIFLIGAVVLDHLEGRYGNSGHHRIAMDMFGMHFRFDIFLLEELMEMIGITMIINAFLHHLSNLILAMQPSDHL</sequence>
<feature type="transmembrane region" description="Helical" evidence="1">
    <location>
        <begin position="96"/>
        <end position="116"/>
    </location>
</feature>
<protein>
    <submittedName>
        <fullName evidence="2">Uncharacterized protein</fullName>
    </submittedName>
</protein>
<feature type="transmembrane region" description="Helical" evidence="1">
    <location>
        <begin position="20"/>
        <end position="43"/>
    </location>
</feature>
<evidence type="ECO:0000313" key="2">
    <source>
        <dbReference type="EMBL" id="SVB15192.1"/>
    </source>
</evidence>
<keyword evidence="1" id="KW-0472">Membrane</keyword>
<dbReference type="AlphaFoldDB" id="A0A382BP64"/>
<reference evidence="2" key="1">
    <citation type="submission" date="2018-05" db="EMBL/GenBank/DDBJ databases">
        <authorList>
            <person name="Lanie J.A."/>
            <person name="Ng W.-L."/>
            <person name="Kazmierczak K.M."/>
            <person name="Andrzejewski T.M."/>
            <person name="Davidsen T.M."/>
            <person name="Wayne K.J."/>
            <person name="Tettelin H."/>
            <person name="Glass J.I."/>
            <person name="Rusch D."/>
            <person name="Podicherti R."/>
            <person name="Tsui H.-C.T."/>
            <person name="Winkler M.E."/>
        </authorList>
    </citation>
    <scope>NUCLEOTIDE SEQUENCE</scope>
</reference>
<accession>A0A382BP64</accession>